<comment type="function">
    <text evidence="1">Membrane-anchoring subunit of succinate dehydrogenase (SDH).</text>
</comment>
<dbReference type="Proteomes" id="UP000532440">
    <property type="component" value="Unassembled WGS sequence"/>
</dbReference>
<evidence type="ECO:0000256" key="8">
    <source>
        <dbReference type="ARBA" id="ARBA00022989"/>
    </source>
</evidence>
<dbReference type="PIRSF" id="PIRSF000178">
    <property type="entry name" value="SDH_cyt_b560"/>
    <property type="match status" value="1"/>
</dbReference>
<dbReference type="EMBL" id="JACHGB010000005">
    <property type="protein sequence ID" value="MBB5272893.1"/>
    <property type="molecule type" value="Genomic_DNA"/>
</dbReference>
<keyword evidence="5 12" id="KW-0349">Heme</keyword>
<evidence type="ECO:0000256" key="9">
    <source>
        <dbReference type="ARBA" id="ARBA00023004"/>
    </source>
</evidence>
<evidence type="ECO:0000256" key="6">
    <source>
        <dbReference type="ARBA" id="ARBA00022692"/>
    </source>
</evidence>
<keyword evidence="15" id="KW-1185">Reference proteome</keyword>
<gene>
    <name evidence="14" type="ORF">HNQ70_002916</name>
</gene>
<dbReference type="InterPro" id="IPR014314">
    <property type="entry name" value="Succ_DH_cytb556"/>
</dbReference>
<name>A0A7W8M9H7_9BURK</name>
<proteinExistence type="inferred from homology"/>
<dbReference type="GO" id="GO:0006099">
    <property type="term" value="P:tricarboxylic acid cycle"/>
    <property type="evidence" value="ECO:0007669"/>
    <property type="project" value="InterPro"/>
</dbReference>
<dbReference type="GO" id="GO:0009055">
    <property type="term" value="F:electron transfer activity"/>
    <property type="evidence" value="ECO:0007669"/>
    <property type="project" value="InterPro"/>
</dbReference>
<evidence type="ECO:0000313" key="14">
    <source>
        <dbReference type="EMBL" id="MBB5272893.1"/>
    </source>
</evidence>
<comment type="cofactor">
    <cofactor evidence="12">
        <name>heme</name>
        <dbReference type="ChEBI" id="CHEBI:30413"/>
    </cofactor>
    <text evidence="12">The heme is bound between the two transmembrane subunits.</text>
</comment>
<feature type="binding site" description="axial binding residue" evidence="12">
    <location>
        <position position="79"/>
    </location>
    <ligand>
        <name>heme</name>
        <dbReference type="ChEBI" id="CHEBI:30413"/>
        <note>ligand shared with second transmembrane subunit</note>
    </ligand>
    <ligandPart>
        <name>Fe</name>
        <dbReference type="ChEBI" id="CHEBI:18248"/>
    </ligandPart>
</feature>
<keyword evidence="6 13" id="KW-0812">Transmembrane</keyword>
<keyword evidence="10 13" id="KW-0472">Membrane</keyword>
<feature type="transmembrane region" description="Helical" evidence="13">
    <location>
        <begin position="20"/>
        <end position="43"/>
    </location>
</feature>
<evidence type="ECO:0000256" key="4">
    <source>
        <dbReference type="ARBA" id="ARBA00020076"/>
    </source>
</evidence>
<dbReference type="PROSITE" id="PS01001">
    <property type="entry name" value="SDH_CYT_2"/>
    <property type="match status" value="1"/>
</dbReference>
<dbReference type="AlphaFoldDB" id="A0A7W8M9H7"/>
<evidence type="ECO:0000256" key="11">
    <source>
        <dbReference type="ARBA" id="ARBA00025912"/>
    </source>
</evidence>
<evidence type="ECO:0000256" key="5">
    <source>
        <dbReference type="ARBA" id="ARBA00022617"/>
    </source>
</evidence>
<dbReference type="CDD" id="cd03499">
    <property type="entry name" value="SQR_TypeC_SdhC"/>
    <property type="match status" value="1"/>
</dbReference>
<comment type="subcellular location">
    <subcellularLocation>
        <location evidence="2">Membrane</location>
        <topology evidence="2">Multi-pass membrane protein</topology>
    </subcellularLocation>
</comment>
<evidence type="ECO:0000256" key="12">
    <source>
        <dbReference type="PIRSR" id="PIRSR000178-1"/>
    </source>
</evidence>
<dbReference type="GO" id="GO:0046872">
    <property type="term" value="F:metal ion binding"/>
    <property type="evidence" value="ECO:0007669"/>
    <property type="project" value="UniProtKB-KW"/>
</dbReference>
<dbReference type="Pfam" id="PF01127">
    <property type="entry name" value="Sdh_cyt"/>
    <property type="match status" value="1"/>
</dbReference>
<dbReference type="InterPro" id="IPR018495">
    <property type="entry name" value="Succ_DH_cyt_bsu_CS"/>
</dbReference>
<evidence type="ECO:0000313" key="15">
    <source>
        <dbReference type="Proteomes" id="UP000532440"/>
    </source>
</evidence>
<evidence type="ECO:0000256" key="7">
    <source>
        <dbReference type="ARBA" id="ARBA00022723"/>
    </source>
</evidence>
<organism evidence="14 15">
    <name type="scientific">Quisquiliibacterium transsilvanicum</name>
    <dbReference type="NCBI Taxonomy" id="1549638"/>
    <lineage>
        <taxon>Bacteria</taxon>
        <taxon>Pseudomonadati</taxon>
        <taxon>Pseudomonadota</taxon>
        <taxon>Betaproteobacteria</taxon>
        <taxon>Burkholderiales</taxon>
        <taxon>Burkholderiaceae</taxon>
        <taxon>Quisquiliibacterium</taxon>
    </lineage>
</organism>
<dbReference type="GO" id="GO:0016020">
    <property type="term" value="C:membrane"/>
    <property type="evidence" value="ECO:0007669"/>
    <property type="project" value="UniProtKB-SubCell"/>
</dbReference>
<dbReference type="SUPFAM" id="SSF81343">
    <property type="entry name" value="Fumarate reductase respiratory complex transmembrane subunits"/>
    <property type="match status" value="1"/>
</dbReference>
<keyword evidence="8 13" id="KW-1133">Transmembrane helix</keyword>
<reference evidence="14 15" key="1">
    <citation type="submission" date="2020-08" db="EMBL/GenBank/DDBJ databases">
        <title>Genomic Encyclopedia of Type Strains, Phase IV (KMG-IV): sequencing the most valuable type-strain genomes for metagenomic binning, comparative biology and taxonomic classification.</title>
        <authorList>
            <person name="Goeker M."/>
        </authorList>
    </citation>
    <scope>NUCLEOTIDE SEQUENCE [LARGE SCALE GENOMIC DNA]</scope>
    <source>
        <strain evidence="14 15">DSM 29781</strain>
    </source>
</reference>
<sequence length="126" mass="13293">MTPRPVFLDLRRIGLPIGAIASLLHRVSGILLVLALPPAALWFERSLASAAAFESSRAALGSWPGRFALVLLAWALAHHVLAGVRHLLMDSGVGARLPAARRSAAFCLAAAGLVAAVAALFAWWPR</sequence>
<comment type="similarity">
    <text evidence="3">Belongs to the cytochrome b560 family.</text>
</comment>
<dbReference type="NCBIfam" id="TIGR02970">
    <property type="entry name" value="succ_dehyd_cytB"/>
    <property type="match status" value="1"/>
</dbReference>
<feature type="transmembrane region" description="Helical" evidence="13">
    <location>
        <begin position="63"/>
        <end position="84"/>
    </location>
</feature>
<dbReference type="RefSeq" id="WP_183968878.1">
    <property type="nucleotide sequence ID" value="NZ_BAABEW010000012.1"/>
</dbReference>
<feature type="transmembrane region" description="Helical" evidence="13">
    <location>
        <begin position="105"/>
        <end position="124"/>
    </location>
</feature>
<comment type="caution">
    <text evidence="14">The sequence shown here is derived from an EMBL/GenBank/DDBJ whole genome shotgun (WGS) entry which is preliminary data.</text>
</comment>
<evidence type="ECO:0000256" key="10">
    <source>
        <dbReference type="ARBA" id="ARBA00023136"/>
    </source>
</evidence>
<dbReference type="InterPro" id="IPR000701">
    <property type="entry name" value="SuccDH_FuR_B_TM-su"/>
</dbReference>
<accession>A0A7W8M9H7</accession>
<evidence type="ECO:0000256" key="1">
    <source>
        <dbReference type="ARBA" id="ARBA00004050"/>
    </source>
</evidence>
<protein>
    <recommendedName>
        <fullName evidence="4">Succinate dehydrogenase cytochrome b556 subunit</fullName>
    </recommendedName>
</protein>
<keyword evidence="7 12" id="KW-0479">Metal-binding</keyword>
<dbReference type="Gene3D" id="1.20.1300.10">
    <property type="entry name" value="Fumarate reductase/succinate dehydrogenase, transmembrane subunit"/>
    <property type="match status" value="1"/>
</dbReference>
<evidence type="ECO:0000256" key="2">
    <source>
        <dbReference type="ARBA" id="ARBA00004141"/>
    </source>
</evidence>
<dbReference type="PROSITE" id="PS01000">
    <property type="entry name" value="SDH_CYT_1"/>
    <property type="match status" value="1"/>
</dbReference>
<evidence type="ECO:0000256" key="13">
    <source>
        <dbReference type="SAM" id="Phobius"/>
    </source>
</evidence>
<keyword evidence="9 12" id="KW-0408">Iron</keyword>
<comment type="subunit">
    <text evidence="11">Part of an enzyme complex containing four subunits: a flavoprotein, an iron-sulfur protein, plus two membrane-anchoring proteins, SdhC and SdhD. The complex can form homotrimers.</text>
</comment>
<evidence type="ECO:0000256" key="3">
    <source>
        <dbReference type="ARBA" id="ARBA00007244"/>
    </source>
</evidence>
<dbReference type="InterPro" id="IPR034804">
    <property type="entry name" value="SQR/QFR_C/D"/>
</dbReference>